<evidence type="ECO:0008006" key="3">
    <source>
        <dbReference type="Google" id="ProtNLM"/>
    </source>
</evidence>
<dbReference type="AlphaFoldDB" id="A0A291R0I5"/>
<proteinExistence type="predicted"/>
<dbReference type="Proteomes" id="UP000220133">
    <property type="component" value="Chromosome"/>
</dbReference>
<organism evidence="1 2">
    <name type="scientific">Chitinophaga caeni</name>
    <dbReference type="NCBI Taxonomy" id="2029983"/>
    <lineage>
        <taxon>Bacteria</taxon>
        <taxon>Pseudomonadati</taxon>
        <taxon>Bacteroidota</taxon>
        <taxon>Chitinophagia</taxon>
        <taxon>Chitinophagales</taxon>
        <taxon>Chitinophagaceae</taxon>
        <taxon>Chitinophaga</taxon>
    </lineage>
</organism>
<dbReference type="EMBL" id="CP023777">
    <property type="protein sequence ID" value="ATL49671.1"/>
    <property type="molecule type" value="Genomic_DNA"/>
</dbReference>
<dbReference type="NCBIfam" id="TIGR03696">
    <property type="entry name" value="Rhs_assc_core"/>
    <property type="match status" value="1"/>
</dbReference>
<sequence>MEFNDLSGLEWYDYGARMYDQQVARWHAIDPLSDKMRQHFPFSYAFNNLLRFLDPDGNEVISTNSGITLTGIDTQNAFKFL</sequence>
<dbReference type="KEGG" id="cbae:COR50_00295"/>
<evidence type="ECO:0000313" key="1">
    <source>
        <dbReference type="EMBL" id="ATL49671.1"/>
    </source>
</evidence>
<dbReference type="Gene3D" id="2.180.10.10">
    <property type="entry name" value="RHS repeat-associated core"/>
    <property type="match status" value="1"/>
</dbReference>
<keyword evidence="2" id="KW-1185">Reference proteome</keyword>
<gene>
    <name evidence="1" type="ORF">COR50_00295</name>
</gene>
<protein>
    <recommendedName>
        <fullName evidence="3">RHS repeat-associated core domain-containing protein</fullName>
    </recommendedName>
</protein>
<name>A0A291R0I5_9BACT</name>
<dbReference type="OrthoDB" id="667524at2"/>
<dbReference type="InterPro" id="IPR022385">
    <property type="entry name" value="Rhs_assc_core"/>
</dbReference>
<evidence type="ECO:0000313" key="2">
    <source>
        <dbReference type="Proteomes" id="UP000220133"/>
    </source>
</evidence>
<accession>A0A291R0I5</accession>
<reference evidence="1" key="1">
    <citation type="submission" date="2017-10" db="EMBL/GenBank/DDBJ databases">
        <title>Paenichitinophaga pekingensis gen. nov., sp. nov., isolated from activated sludge.</title>
        <authorList>
            <person name="Jin D."/>
            <person name="Kong X."/>
            <person name="Deng Y."/>
            <person name="Bai Z."/>
        </authorList>
    </citation>
    <scope>NUCLEOTIDE SEQUENCE [LARGE SCALE GENOMIC DNA]</scope>
    <source>
        <strain evidence="1">13</strain>
    </source>
</reference>